<feature type="compositionally biased region" description="Acidic residues" evidence="1">
    <location>
        <begin position="471"/>
        <end position="488"/>
    </location>
</feature>
<feature type="region of interest" description="Disordered" evidence="1">
    <location>
        <begin position="503"/>
        <end position="522"/>
    </location>
</feature>
<name>A0A381C6D7_9ENTR</name>
<feature type="region of interest" description="Disordered" evidence="1">
    <location>
        <begin position="12"/>
        <end position="38"/>
    </location>
</feature>
<accession>A0A381C6D7</accession>
<dbReference type="EMBL" id="UIGI01000001">
    <property type="protein sequence ID" value="SUW63468.1"/>
    <property type="molecule type" value="Genomic_DNA"/>
</dbReference>
<organism evidence="3 4">
    <name type="scientific">Buttiauxella agrestis</name>
    <dbReference type="NCBI Taxonomy" id="82977"/>
    <lineage>
        <taxon>Bacteria</taxon>
        <taxon>Pseudomonadati</taxon>
        <taxon>Pseudomonadota</taxon>
        <taxon>Gammaproteobacteria</taxon>
        <taxon>Enterobacterales</taxon>
        <taxon>Enterobacteriaceae</taxon>
        <taxon>Buttiauxella</taxon>
    </lineage>
</organism>
<sequence length="522" mass="58694">MKWLNWLKWFRPKPSDPVEEPKPEPTKKPPGAFSTHKQHQPVTLEQIEAAAFPVRNARTIDQAGKAMDDASCTQSPSGAYRFATVGGVPDNVIGWFLSQGFIGHQLCAVMAQQWLVNRACKIPPEDATRNGWKITGLSADKIQRLEKLDRKRGIKRQVQEYARFNRVFGIRIAIFCVDSDDPKYYENPFNIDGVREGSYRGISQVDPYWCAPELEGVDVSDPSSENFYEPTYWRISGKRYHRSHLVIIRYSDVPDVLKPTYQFGGLPLPQLIWERVYGAERSANEGPQLLMSKRLNVVKTDLEQAMADPDKYIEKQQSFAESRDNFGLLNIGMEDDYSQHETSLGDVDAVIMTEYQLVAAVAEMPATKLLGTSPKGFNPTGEFETGAYRETLAGIQEHSCTPLLDRHYQLQTKSLFGEVIDIEVVWNPLDEPTETEQAQTGLARAQTAQIYQELGVVSQEQNQRKLKDDESSGYEFDEVEDGEENGESETDRLQTVLQSLASGASVPAQATGISPVDEVQSR</sequence>
<evidence type="ECO:0000256" key="1">
    <source>
        <dbReference type="SAM" id="MobiDB-lite"/>
    </source>
</evidence>
<gene>
    <name evidence="3" type="ORF">NCTC12119_01958</name>
</gene>
<dbReference type="AlphaFoldDB" id="A0A381C6D7"/>
<feature type="domain" description="Anti-CBASS protein Acb1-like N-terminal" evidence="2">
    <location>
        <begin position="105"/>
        <end position="449"/>
    </location>
</feature>
<dbReference type="Pfam" id="PF06381">
    <property type="entry name" value="Phage_portal_3"/>
    <property type="match status" value="1"/>
</dbReference>
<proteinExistence type="predicted"/>
<feature type="compositionally biased region" description="Basic and acidic residues" evidence="1">
    <location>
        <begin position="13"/>
        <end position="27"/>
    </location>
</feature>
<reference evidence="3 4" key="1">
    <citation type="submission" date="2018-06" db="EMBL/GenBank/DDBJ databases">
        <authorList>
            <consortium name="Pathogen Informatics"/>
            <person name="Doyle S."/>
        </authorList>
    </citation>
    <scope>NUCLEOTIDE SEQUENCE [LARGE SCALE GENOMIC DNA]</scope>
    <source>
        <strain evidence="3 4">NCTC12119</strain>
    </source>
</reference>
<dbReference type="InterPro" id="IPR024459">
    <property type="entry name" value="Acb1-like_N"/>
</dbReference>
<feature type="region of interest" description="Disordered" evidence="1">
    <location>
        <begin position="461"/>
        <end position="491"/>
    </location>
</feature>
<evidence type="ECO:0000313" key="3">
    <source>
        <dbReference type="EMBL" id="SUW63468.1"/>
    </source>
</evidence>
<evidence type="ECO:0000313" key="4">
    <source>
        <dbReference type="Proteomes" id="UP000255528"/>
    </source>
</evidence>
<protein>
    <submittedName>
        <fullName evidence="3">Phage-associated protein, HI1409 family</fullName>
    </submittedName>
</protein>
<dbReference type="Proteomes" id="UP000255528">
    <property type="component" value="Unassembled WGS sequence"/>
</dbReference>
<evidence type="ECO:0000259" key="2">
    <source>
        <dbReference type="Pfam" id="PF06381"/>
    </source>
</evidence>